<evidence type="ECO:0000256" key="4">
    <source>
        <dbReference type="ARBA" id="ARBA00023002"/>
    </source>
</evidence>
<feature type="binding site" evidence="7">
    <location>
        <begin position="319"/>
        <end position="320"/>
    </location>
    <ligand>
        <name>FMN</name>
        <dbReference type="ChEBI" id="CHEBI:58210"/>
    </ligand>
</feature>
<feature type="binding site" evidence="7">
    <location>
        <begin position="88"/>
        <end position="90"/>
    </location>
    <ligand>
        <name>FMN</name>
        <dbReference type="ChEBI" id="CHEBI:58210"/>
    </ligand>
</feature>
<reference evidence="9 10" key="1">
    <citation type="submission" date="2018-05" db="EMBL/GenBank/DDBJ databases">
        <title>Streptomyces venezuelae.</title>
        <authorList>
            <person name="Kim W."/>
            <person name="Lee N."/>
            <person name="Cho B.-K."/>
        </authorList>
    </citation>
    <scope>NUCLEOTIDE SEQUENCE [LARGE SCALE GENOMIC DNA]</scope>
    <source>
        <strain evidence="9 10">ATCC 14584</strain>
    </source>
</reference>
<evidence type="ECO:0000256" key="3">
    <source>
        <dbReference type="ARBA" id="ARBA00022643"/>
    </source>
</evidence>
<dbReference type="CDD" id="cd02809">
    <property type="entry name" value="alpha_hydroxyacid_oxid_FMN"/>
    <property type="match status" value="1"/>
</dbReference>
<accession>A0A5P2BUZ9</accession>
<comment type="similarity">
    <text evidence="5">Belongs to the FMN-dependent alpha-hydroxy acid dehydrogenase family.</text>
</comment>
<dbReference type="InterPro" id="IPR012133">
    <property type="entry name" value="Alpha-hydoxy_acid_DH_FMN"/>
</dbReference>
<name>A0A5P2BUZ9_STRVZ</name>
<dbReference type="RefSeq" id="WP_150215690.1">
    <property type="nucleotide sequence ID" value="NZ_CP029192.1"/>
</dbReference>
<dbReference type="InterPro" id="IPR013785">
    <property type="entry name" value="Aldolase_TIM"/>
</dbReference>
<dbReference type="PROSITE" id="PS51349">
    <property type="entry name" value="FMN_HYDROXY_ACID_DH_2"/>
    <property type="match status" value="1"/>
</dbReference>
<dbReference type="Gene3D" id="3.20.20.70">
    <property type="entry name" value="Aldolase class I"/>
    <property type="match status" value="1"/>
</dbReference>
<proteinExistence type="inferred from homology"/>
<dbReference type="GO" id="GO:0016614">
    <property type="term" value="F:oxidoreductase activity, acting on CH-OH group of donors"/>
    <property type="evidence" value="ECO:0007669"/>
    <property type="project" value="UniProtKB-ARBA"/>
</dbReference>
<feature type="binding site" evidence="7">
    <location>
        <position position="241"/>
    </location>
    <ligand>
        <name>FMN</name>
        <dbReference type="ChEBI" id="CHEBI:58210"/>
    </ligand>
</feature>
<feature type="binding site" evidence="7">
    <location>
        <position position="265"/>
    </location>
    <ligand>
        <name>glyoxylate</name>
        <dbReference type="ChEBI" id="CHEBI:36655"/>
    </ligand>
</feature>
<dbReference type="GO" id="GO:0010181">
    <property type="term" value="F:FMN binding"/>
    <property type="evidence" value="ECO:0007669"/>
    <property type="project" value="InterPro"/>
</dbReference>
<feature type="binding site" evidence="7">
    <location>
        <position position="165"/>
    </location>
    <ligand>
        <name>FMN</name>
        <dbReference type="ChEBI" id="CHEBI:58210"/>
    </ligand>
</feature>
<dbReference type="Pfam" id="PF01070">
    <property type="entry name" value="FMN_dh"/>
    <property type="match status" value="1"/>
</dbReference>
<keyword evidence="4" id="KW-0560">Oxidoreductase</keyword>
<evidence type="ECO:0000256" key="5">
    <source>
        <dbReference type="ARBA" id="ARBA00024042"/>
    </source>
</evidence>
<evidence type="ECO:0000256" key="2">
    <source>
        <dbReference type="ARBA" id="ARBA00022630"/>
    </source>
</evidence>
<dbReference type="SUPFAM" id="SSF51395">
    <property type="entry name" value="FMN-linked oxidoreductases"/>
    <property type="match status" value="1"/>
</dbReference>
<evidence type="ECO:0000313" key="9">
    <source>
        <dbReference type="EMBL" id="QES33548.1"/>
    </source>
</evidence>
<dbReference type="PIRSF" id="PIRSF000138">
    <property type="entry name" value="Al-hdrx_acd_dh"/>
    <property type="match status" value="1"/>
</dbReference>
<keyword evidence="2 7" id="KW-0285">Flavoprotein</keyword>
<dbReference type="InterPro" id="IPR008259">
    <property type="entry name" value="FMN_hydac_DH_AS"/>
</dbReference>
<dbReference type="PROSITE" id="PS00557">
    <property type="entry name" value="FMN_HYDROXY_ACID_DH_1"/>
    <property type="match status" value="1"/>
</dbReference>
<feature type="domain" description="FMN hydroxy acid dehydrogenase" evidence="8">
    <location>
        <begin position="9"/>
        <end position="368"/>
    </location>
</feature>
<dbReference type="FunFam" id="3.20.20.70:FF:000029">
    <property type="entry name" value="L-lactate dehydrogenase"/>
    <property type="match status" value="1"/>
</dbReference>
<feature type="binding site" evidence="7">
    <location>
        <position position="117"/>
    </location>
    <ligand>
        <name>FMN</name>
        <dbReference type="ChEBI" id="CHEBI:58210"/>
    </ligand>
</feature>
<dbReference type="Proteomes" id="UP000322927">
    <property type="component" value="Chromosome"/>
</dbReference>
<evidence type="ECO:0000256" key="6">
    <source>
        <dbReference type="PIRSR" id="PIRSR000138-1"/>
    </source>
</evidence>
<sequence length="368" mass="38267">MTVPVHEVDLRAAAVSVAEMARLAADRLPADVRDFVDGGSGDESTQAANRAALDAVRPVPRVLGGTEEADTSGTLLRSTAGLPLAVAPMAYQRLLHPEGELAAARAARDAGAPYIISTLSSHPIEEITAVGGACWFQLYWMRDRAVVLDLVRRAEAAGCEALVVTVDVPHMGRRLRDVRNGFSLPDDVRAANLGPAPSTAHARESGASAVATHTALAFDPAIGWDDLAWLRGQTALPLVLKGVLDPRDAARAVGIGADGVIVSNHGGRQFPAAPPSVTALTPVLDEVGGRCAVLLDSGVRTGADILRALALGADGVLCGRPVLWGLAVDGEAGVRHVLRLLDTELREALLLSGCPDLAAARDLAVVRI</sequence>
<comment type="cofactor">
    <cofactor evidence="1">
        <name>FMN</name>
        <dbReference type="ChEBI" id="CHEBI:58210"/>
    </cofactor>
</comment>
<feature type="binding site" evidence="7">
    <location>
        <position position="137"/>
    </location>
    <ligand>
        <name>FMN</name>
        <dbReference type="ChEBI" id="CHEBI:58210"/>
    </ligand>
</feature>
<organism evidence="9 10">
    <name type="scientific">Streptomyces venezuelae</name>
    <dbReference type="NCBI Taxonomy" id="54571"/>
    <lineage>
        <taxon>Bacteria</taxon>
        <taxon>Bacillati</taxon>
        <taxon>Actinomycetota</taxon>
        <taxon>Actinomycetes</taxon>
        <taxon>Kitasatosporales</taxon>
        <taxon>Streptomycetaceae</taxon>
        <taxon>Streptomyces</taxon>
    </lineage>
</organism>
<feature type="active site" description="Proton acceptor" evidence="6">
    <location>
        <position position="265"/>
    </location>
</feature>
<evidence type="ECO:0000256" key="7">
    <source>
        <dbReference type="PIRSR" id="PIRSR000138-2"/>
    </source>
</evidence>
<keyword evidence="3 7" id="KW-0288">FMN</keyword>
<dbReference type="PANTHER" id="PTHR10578:SF107">
    <property type="entry name" value="2-HYDROXYACID OXIDASE 1"/>
    <property type="match status" value="1"/>
</dbReference>
<feature type="binding site" evidence="7">
    <location>
        <position position="263"/>
    </location>
    <ligand>
        <name>glyoxylate</name>
        <dbReference type="ChEBI" id="CHEBI:36655"/>
    </ligand>
</feature>
<evidence type="ECO:0000259" key="8">
    <source>
        <dbReference type="PROSITE" id="PS51349"/>
    </source>
</evidence>
<dbReference type="EMBL" id="CP029192">
    <property type="protein sequence ID" value="QES33548.1"/>
    <property type="molecule type" value="Genomic_DNA"/>
</dbReference>
<feature type="binding site" evidence="7">
    <location>
        <position position="174"/>
    </location>
    <ligand>
        <name>glyoxylate</name>
        <dbReference type="ChEBI" id="CHEBI:36655"/>
    </ligand>
</feature>
<feature type="binding site" evidence="7">
    <location>
        <begin position="296"/>
        <end position="300"/>
    </location>
    <ligand>
        <name>FMN</name>
        <dbReference type="ChEBI" id="CHEBI:58210"/>
    </ligand>
</feature>
<evidence type="ECO:0000313" key="10">
    <source>
        <dbReference type="Proteomes" id="UP000322927"/>
    </source>
</evidence>
<dbReference type="AlphaFoldDB" id="A0A5P2BUZ9"/>
<dbReference type="PANTHER" id="PTHR10578">
    <property type="entry name" value="S -2-HYDROXY-ACID OXIDASE-RELATED"/>
    <property type="match status" value="1"/>
</dbReference>
<dbReference type="OrthoDB" id="9770452at2"/>
<dbReference type="InterPro" id="IPR037396">
    <property type="entry name" value="FMN_HAD"/>
</dbReference>
<gene>
    <name evidence="9" type="ORF">DEJ48_09220</name>
</gene>
<protein>
    <submittedName>
        <fullName evidence="9">Alpha-hydroxy-acid oxidizing enzyme</fullName>
    </submittedName>
</protein>
<dbReference type="InterPro" id="IPR000262">
    <property type="entry name" value="FMN-dep_DH"/>
</dbReference>
<evidence type="ECO:0000256" key="1">
    <source>
        <dbReference type="ARBA" id="ARBA00001917"/>
    </source>
</evidence>
<feature type="binding site" evidence="7">
    <location>
        <position position="139"/>
    </location>
    <ligand>
        <name>glyoxylate</name>
        <dbReference type="ChEBI" id="CHEBI:36655"/>
    </ligand>
</feature>
<feature type="binding site" evidence="7">
    <location>
        <position position="268"/>
    </location>
    <ligand>
        <name>glyoxylate</name>
        <dbReference type="ChEBI" id="CHEBI:36655"/>
    </ligand>
</feature>